<organism evidence="14 15">
    <name type="scientific">Tetrabaena socialis</name>
    <dbReference type="NCBI Taxonomy" id="47790"/>
    <lineage>
        <taxon>Eukaryota</taxon>
        <taxon>Viridiplantae</taxon>
        <taxon>Chlorophyta</taxon>
        <taxon>core chlorophytes</taxon>
        <taxon>Chlorophyceae</taxon>
        <taxon>CS clade</taxon>
        <taxon>Chlamydomonadales</taxon>
        <taxon>Tetrabaenaceae</taxon>
        <taxon>Tetrabaena</taxon>
    </lineage>
</organism>
<keyword evidence="5 14" id="KW-0255">Endonuclease</keyword>
<dbReference type="GO" id="GO:0003677">
    <property type="term" value="F:DNA binding"/>
    <property type="evidence" value="ECO:0007669"/>
    <property type="project" value="InterPro"/>
</dbReference>
<evidence type="ECO:0000256" key="3">
    <source>
        <dbReference type="ARBA" id="ARBA00022722"/>
    </source>
</evidence>
<feature type="non-terminal residue" evidence="14">
    <location>
        <position position="260"/>
    </location>
</feature>
<dbReference type="SMART" id="SM00485">
    <property type="entry name" value="XPGN"/>
    <property type="match status" value="1"/>
</dbReference>
<dbReference type="GO" id="GO:0006281">
    <property type="term" value="P:DNA repair"/>
    <property type="evidence" value="ECO:0007669"/>
    <property type="project" value="UniProtKB-KW"/>
</dbReference>
<dbReference type="HAMAP" id="MF_00614">
    <property type="entry name" value="Fen"/>
    <property type="match status" value="1"/>
</dbReference>
<evidence type="ECO:0000259" key="13">
    <source>
        <dbReference type="SMART" id="SM00485"/>
    </source>
</evidence>
<keyword evidence="3" id="KW-0540">Nuclease</keyword>
<evidence type="ECO:0000256" key="1">
    <source>
        <dbReference type="ARBA" id="ARBA00001946"/>
    </source>
</evidence>
<dbReference type="PROSITE" id="PS00841">
    <property type="entry name" value="XPG_1"/>
    <property type="match status" value="1"/>
</dbReference>
<keyword evidence="15" id="KW-1185">Reference proteome</keyword>
<dbReference type="PANTHER" id="PTHR11081">
    <property type="entry name" value="FLAP ENDONUCLEASE FAMILY MEMBER"/>
    <property type="match status" value="1"/>
</dbReference>
<evidence type="ECO:0000256" key="10">
    <source>
        <dbReference type="ARBA" id="ARBA00023204"/>
    </source>
</evidence>
<keyword evidence="7" id="KW-0378">Hydrolase</keyword>
<evidence type="ECO:0000256" key="4">
    <source>
        <dbReference type="ARBA" id="ARBA00022723"/>
    </source>
</evidence>
<dbReference type="InterPro" id="IPR006086">
    <property type="entry name" value="XPG-I_dom"/>
</dbReference>
<keyword evidence="6" id="KW-0227">DNA damage</keyword>
<evidence type="ECO:0000313" key="14">
    <source>
        <dbReference type="EMBL" id="PNG99439.1"/>
    </source>
</evidence>
<protein>
    <submittedName>
        <fullName evidence="14">Flap endonuclease 1</fullName>
    </submittedName>
</protein>
<dbReference type="SMART" id="SM00279">
    <property type="entry name" value="HhH2"/>
    <property type="match status" value="1"/>
</dbReference>
<name>A0A2J7ZGT0_9CHLO</name>
<dbReference type="PROSITE" id="PS00842">
    <property type="entry name" value="XPG_2"/>
    <property type="match status" value="1"/>
</dbReference>
<reference evidence="14 15" key="1">
    <citation type="journal article" date="2017" name="Mol. Biol. Evol.">
        <title>The 4-celled Tetrabaena socialis nuclear genome reveals the essential components for genetic control of cell number at the origin of multicellularity in the volvocine lineage.</title>
        <authorList>
            <person name="Featherston J."/>
            <person name="Arakaki Y."/>
            <person name="Hanschen E.R."/>
            <person name="Ferris P.J."/>
            <person name="Michod R.E."/>
            <person name="Olson B.J.S.C."/>
            <person name="Nozaki H."/>
            <person name="Durand P.M."/>
        </authorList>
    </citation>
    <scope>NUCLEOTIDE SEQUENCE [LARGE SCALE GENOMIC DNA]</scope>
    <source>
        <strain evidence="14 15">NIES-571</strain>
    </source>
</reference>
<keyword evidence="9" id="KW-0460">Magnesium</keyword>
<dbReference type="PANTHER" id="PTHR11081:SF9">
    <property type="entry name" value="FLAP ENDONUCLEASE 1"/>
    <property type="match status" value="1"/>
</dbReference>
<feature type="domain" description="XPG-I" evidence="12">
    <location>
        <begin position="147"/>
        <end position="219"/>
    </location>
</feature>
<proteinExistence type="inferred from homology"/>
<comment type="cofactor">
    <cofactor evidence="1">
        <name>Mg(2+)</name>
        <dbReference type="ChEBI" id="CHEBI:18420"/>
    </cofactor>
</comment>
<dbReference type="Gene3D" id="3.40.50.1010">
    <property type="entry name" value="5'-nuclease"/>
    <property type="match status" value="1"/>
</dbReference>
<dbReference type="EMBL" id="PGGS01002904">
    <property type="protein sequence ID" value="PNG99439.1"/>
    <property type="molecule type" value="Genomic_DNA"/>
</dbReference>
<evidence type="ECO:0000256" key="5">
    <source>
        <dbReference type="ARBA" id="ARBA00022759"/>
    </source>
</evidence>
<evidence type="ECO:0000256" key="7">
    <source>
        <dbReference type="ARBA" id="ARBA00022801"/>
    </source>
</evidence>
<dbReference type="InterPro" id="IPR008918">
    <property type="entry name" value="HhH2"/>
</dbReference>
<dbReference type="InterPro" id="IPR029060">
    <property type="entry name" value="PIN-like_dom_sf"/>
</dbReference>
<dbReference type="InterPro" id="IPR019974">
    <property type="entry name" value="XPG_CS"/>
</dbReference>
<dbReference type="Pfam" id="PF00752">
    <property type="entry name" value="XPG_N"/>
    <property type="match status" value="1"/>
</dbReference>
<dbReference type="GO" id="GO:0008409">
    <property type="term" value="F:5'-3' exonuclease activity"/>
    <property type="evidence" value="ECO:0007669"/>
    <property type="project" value="TreeGrafter"/>
</dbReference>
<dbReference type="InterPro" id="IPR006085">
    <property type="entry name" value="XPG_DNA_repair_N"/>
</dbReference>
<evidence type="ECO:0000313" key="15">
    <source>
        <dbReference type="Proteomes" id="UP000236333"/>
    </source>
</evidence>
<keyword evidence="10" id="KW-0234">DNA repair</keyword>
<evidence type="ECO:0000256" key="11">
    <source>
        <dbReference type="ARBA" id="ARBA00029382"/>
    </source>
</evidence>
<evidence type="ECO:0000256" key="8">
    <source>
        <dbReference type="ARBA" id="ARBA00022839"/>
    </source>
</evidence>
<dbReference type="AlphaFoldDB" id="A0A2J7ZGT0"/>
<dbReference type="OrthoDB" id="1937206at2759"/>
<dbReference type="InterPro" id="IPR006084">
    <property type="entry name" value="XPG/Rad2"/>
</dbReference>
<dbReference type="CDD" id="cd09867">
    <property type="entry name" value="PIN_FEN1"/>
    <property type="match status" value="1"/>
</dbReference>
<dbReference type="GO" id="GO:0006260">
    <property type="term" value="P:DNA replication"/>
    <property type="evidence" value="ECO:0007669"/>
    <property type="project" value="UniProtKB-KW"/>
</dbReference>
<comment type="function">
    <text evidence="11">Structure-specific nuclease with 5'-flap endonuclease and 5'-3' exonuclease activities involved in DNA replication and repair. During DNA replication, cleaves the 5'-overhanging flap structure that is generated by displacement synthesis when DNA polymerase encounters the 5'-end of a downstream Okazaki fragment. It enters the flap from the 5'-end and then tracks to cleave the flap base, leaving a nick for ligation. Also involved in the long patch base excision repair (LP-BER) pathway, by cleaving within the apurinic/apyrimidinic (AP) site-terminated flap. Acts as a genome stabilization factor that prevents flaps from equilibrating into structures that lead to duplications and deletions. Also possesses 5'-3' exonuclease activity on nicked or gapped double-stranded DNA, and exhibits RNase H activity. Also involved in replication and repair of rDNA and in repairing mitochondrial DNA.</text>
</comment>
<dbReference type="GO" id="GO:0017108">
    <property type="term" value="F:5'-flap endonuclease activity"/>
    <property type="evidence" value="ECO:0007669"/>
    <property type="project" value="TreeGrafter"/>
</dbReference>
<dbReference type="SMART" id="SM00484">
    <property type="entry name" value="XPGI"/>
    <property type="match status" value="1"/>
</dbReference>
<keyword evidence="4" id="KW-0479">Metal-binding</keyword>
<keyword evidence="8" id="KW-0269">Exonuclease</keyword>
<evidence type="ECO:0000256" key="2">
    <source>
        <dbReference type="ARBA" id="ARBA00022705"/>
    </source>
</evidence>
<dbReference type="Proteomes" id="UP000236333">
    <property type="component" value="Unassembled WGS sequence"/>
</dbReference>
<comment type="caution">
    <text evidence="14">The sequence shown here is derived from an EMBL/GenBank/DDBJ whole genome shotgun (WGS) entry which is preliminary data.</text>
</comment>
<gene>
    <name evidence="14" type="ORF">TSOC_014781</name>
</gene>
<dbReference type="InterPro" id="IPR023426">
    <property type="entry name" value="Flap_endonuc"/>
</dbReference>
<evidence type="ECO:0000256" key="9">
    <source>
        <dbReference type="ARBA" id="ARBA00022842"/>
    </source>
</evidence>
<accession>A0A2J7ZGT0</accession>
<evidence type="ECO:0000256" key="6">
    <source>
        <dbReference type="ARBA" id="ARBA00022763"/>
    </source>
</evidence>
<dbReference type="PRINTS" id="PR00853">
    <property type="entry name" value="XPGRADSUPER"/>
</dbReference>
<dbReference type="Pfam" id="PF00867">
    <property type="entry name" value="XPG_I"/>
    <property type="match status" value="1"/>
</dbReference>
<dbReference type="GO" id="GO:0046872">
    <property type="term" value="F:metal ion binding"/>
    <property type="evidence" value="ECO:0007669"/>
    <property type="project" value="UniProtKB-KW"/>
</dbReference>
<evidence type="ECO:0000259" key="12">
    <source>
        <dbReference type="SMART" id="SM00484"/>
    </source>
</evidence>
<dbReference type="FunFam" id="3.40.50.1010:FF:000016">
    <property type="entry name" value="Flap endonuclease 1"/>
    <property type="match status" value="1"/>
</dbReference>
<keyword evidence="2" id="KW-0235">DNA replication</keyword>
<feature type="domain" description="XPG N-terminal" evidence="13">
    <location>
        <begin position="1"/>
        <end position="108"/>
    </location>
</feature>
<dbReference type="Gene3D" id="1.10.150.20">
    <property type="entry name" value="5' to 3' exonuclease, C-terminal subdomain"/>
    <property type="match status" value="1"/>
</dbReference>
<sequence length="260" mass="28652">MGIHGLTKLLGDNAPGCMKETKFENYFGRKIAVDASMHIYQFMVVVGRVGDQLLTNEAGDVTSHLQGMFFRTAKMLEAGIKPVYVFDGKPPQLKQDQLAMRSERRADANDALEKAKEAGDAEAVEKYSKRSVRVTKEHNEECKRLLRLMGVPVVEAPTEAEAQCAEMAKTGLVYGLATEDMDALTFGAPRVIRHLMQPSSKEVAVQEFDHATALAELGLSQDQFIDMCILMGCDYCGTIRGIGAVRALKLIKVRGPRREG</sequence>
<dbReference type="SUPFAM" id="SSF88723">
    <property type="entry name" value="PIN domain-like"/>
    <property type="match status" value="1"/>
</dbReference>